<name>A0AAD5RN06_9PEZI</name>
<comment type="caution">
    <text evidence="1">The sequence shown here is derived from an EMBL/GenBank/DDBJ whole genome shotgun (WGS) entry which is preliminary data.</text>
</comment>
<proteinExistence type="predicted"/>
<organism evidence="1 2">
    <name type="scientific">Zalerion maritima</name>
    <dbReference type="NCBI Taxonomy" id="339359"/>
    <lineage>
        <taxon>Eukaryota</taxon>
        <taxon>Fungi</taxon>
        <taxon>Dikarya</taxon>
        <taxon>Ascomycota</taxon>
        <taxon>Pezizomycotina</taxon>
        <taxon>Sordariomycetes</taxon>
        <taxon>Lulworthiomycetidae</taxon>
        <taxon>Lulworthiales</taxon>
        <taxon>Lulworthiaceae</taxon>
        <taxon>Zalerion</taxon>
    </lineage>
</organism>
<keyword evidence="2" id="KW-1185">Reference proteome</keyword>
<evidence type="ECO:0000313" key="2">
    <source>
        <dbReference type="Proteomes" id="UP001201980"/>
    </source>
</evidence>
<dbReference type="Proteomes" id="UP001201980">
    <property type="component" value="Unassembled WGS sequence"/>
</dbReference>
<reference evidence="1" key="1">
    <citation type="submission" date="2022-07" db="EMBL/GenBank/DDBJ databases">
        <title>Draft genome sequence of Zalerion maritima ATCC 34329, a (micro)plastics degrading marine fungus.</title>
        <authorList>
            <person name="Paco A."/>
            <person name="Goncalves M.F.M."/>
            <person name="Rocha-Santos T.A.P."/>
            <person name="Alves A."/>
        </authorList>
    </citation>
    <scope>NUCLEOTIDE SEQUENCE</scope>
    <source>
        <strain evidence="1">ATCC 34329</strain>
    </source>
</reference>
<gene>
    <name evidence="1" type="ORF">MKZ38_003266</name>
</gene>
<protein>
    <submittedName>
        <fullName evidence="1">Uncharacterized protein</fullName>
    </submittedName>
</protein>
<evidence type="ECO:0000313" key="1">
    <source>
        <dbReference type="EMBL" id="KAJ2899337.1"/>
    </source>
</evidence>
<dbReference type="AlphaFoldDB" id="A0AAD5RN06"/>
<sequence>MWLLTYPPLHTGQRRLVLRNNCPARLSTPPLSFYIQTQHNAQYTPPKESDGRLDILGYLHLEDDDDDIATTVSSSPAGIAA</sequence>
<dbReference type="EMBL" id="JAKWBI020000200">
    <property type="protein sequence ID" value="KAJ2899337.1"/>
    <property type="molecule type" value="Genomic_DNA"/>
</dbReference>
<accession>A0AAD5RN06</accession>